<dbReference type="InterPro" id="IPR036388">
    <property type="entry name" value="WH-like_DNA-bd_sf"/>
</dbReference>
<keyword evidence="3" id="KW-0731">Sigma factor</keyword>
<proteinExistence type="inferred from homology"/>
<dbReference type="AlphaFoldDB" id="A0A1J5T4W3"/>
<comment type="similarity">
    <text evidence="1">Belongs to the sigma-70 factor family. ECF subfamily.</text>
</comment>
<keyword evidence="5" id="KW-0804">Transcription</keyword>
<feature type="domain" description="RNA polymerase sigma-70 region 2" evidence="6">
    <location>
        <begin position="16"/>
        <end position="80"/>
    </location>
</feature>
<gene>
    <name evidence="8" type="primary">sigR_1</name>
    <name evidence="8" type="ORF">GALL_34140</name>
</gene>
<dbReference type="InterPro" id="IPR000838">
    <property type="entry name" value="RNA_pol_sigma70_ECF_CS"/>
</dbReference>
<dbReference type="EMBL" id="MLJW01000008">
    <property type="protein sequence ID" value="OIR15913.1"/>
    <property type="molecule type" value="Genomic_DNA"/>
</dbReference>
<dbReference type="Gene3D" id="1.10.10.10">
    <property type="entry name" value="Winged helix-like DNA-binding domain superfamily/Winged helix DNA-binding domain"/>
    <property type="match status" value="1"/>
</dbReference>
<dbReference type="GO" id="GO:0016987">
    <property type="term" value="F:sigma factor activity"/>
    <property type="evidence" value="ECO:0007669"/>
    <property type="project" value="UniProtKB-KW"/>
</dbReference>
<evidence type="ECO:0000256" key="5">
    <source>
        <dbReference type="ARBA" id="ARBA00023163"/>
    </source>
</evidence>
<dbReference type="SUPFAM" id="SSF88946">
    <property type="entry name" value="Sigma2 domain of RNA polymerase sigma factors"/>
    <property type="match status" value="1"/>
</dbReference>
<reference evidence="8" key="1">
    <citation type="submission" date="2016-10" db="EMBL/GenBank/DDBJ databases">
        <title>Sequence of Gallionella enrichment culture.</title>
        <authorList>
            <person name="Poehlein A."/>
            <person name="Muehling M."/>
            <person name="Daniel R."/>
        </authorList>
    </citation>
    <scope>NUCLEOTIDE SEQUENCE</scope>
</reference>
<dbReference type="InterPro" id="IPR013249">
    <property type="entry name" value="RNA_pol_sigma70_r4_t2"/>
</dbReference>
<evidence type="ECO:0000259" key="7">
    <source>
        <dbReference type="Pfam" id="PF08281"/>
    </source>
</evidence>
<dbReference type="InterPro" id="IPR014284">
    <property type="entry name" value="RNA_pol_sigma-70_dom"/>
</dbReference>
<dbReference type="GO" id="GO:0006352">
    <property type="term" value="P:DNA-templated transcription initiation"/>
    <property type="evidence" value="ECO:0007669"/>
    <property type="project" value="InterPro"/>
</dbReference>
<dbReference type="PANTHER" id="PTHR43133:SF8">
    <property type="entry name" value="RNA POLYMERASE SIGMA FACTOR HI_1459-RELATED"/>
    <property type="match status" value="1"/>
</dbReference>
<feature type="domain" description="RNA polymerase sigma factor 70 region 4 type 2" evidence="7">
    <location>
        <begin position="121"/>
        <end position="173"/>
    </location>
</feature>
<dbReference type="GO" id="GO:0003677">
    <property type="term" value="F:DNA binding"/>
    <property type="evidence" value="ECO:0007669"/>
    <property type="project" value="UniProtKB-KW"/>
</dbReference>
<comment type="caution">
    <text evidence="8">The sequence shown here is derived from an EMBL/GenBank/DDBJ whole genome shotgun (WGS) entry which is preliminary data.</text>
</comment>
<evidence type="ECO:0000313" key="8">
    <source>
        <dbReference type="EMBL" id="OIR15913.1"/>
    </source>
</evidence>
<dbReference type="Pfam" id="PF04542">
    <property type="entry name" value="Sigma70_r2"/>
    <property type="match status" value="1"/>
</dbReference>
<dbReference type="NCBIfam" id="TIGR02937">
    <property type="entry name" value="sigma70-ECF"/>
    <property type="match status" value="1"/>
</dbReference>
<organism evidence="8">
    <name type="scientific">mine drainage metagenome</name>
    <dbReference type="NCBI Taxonomy" id="410659"/>
    <lineage>
        <taxon>unclassified sequences</taxon>
        <taxon>metagenomes</taxon>
        <taxon>ecological metagenomes</taxon>
    </lineage>
</organism>
<dbReference type="Pfam" id="PF08281">
    <property type="entry name" value="Sigma70_r4_2"/>
    <property type="match status" value="1"/>
</dbReference>
<evidence type="ECO:0000256" key="3">
    <source>
        <dbReference type="ARBA" id="ARBA00023082"/>
    </source>
</evidence>
<keyword evidence="2" id="KW-0805">Transcription regulation</keyword>
<evidence type="ECO:0000256" key="4">
    <source>
        <dbReference type="ARBA" id="ARBA00023125"/>
    </source>
</evidence>
<dbReference type="InterPro" id="IPR007627">
    <property type="entry name" value="RNA_pol_sigma70_r2"/>
</dbReference>
<dbReference type="SUPFAM" id="SSF88659">
    <property type="entry name" value="Sigma3 and sigma4 domains of RNA polymerase sigma factors"/>
    <property type="match status" value="1"/>
</dbReference>
<protein>
    <submittedName>
        <fullName evidence="8">ECF RNA polymerase sigma factor SigR</fullName>
    </submittedName>
</protein>
<dbReference type="InterPro" id="IPR039425">
    <property type="entry name" value="RNA_pol_sigma-70-like"/>
</dbReference>
<dbReference type="PROSITE" id="PS01063">
    <property type="entry name" value="SIGMA70_ECF"/>
    <property type="match status" value="1"/>
</dbReference>
<keyword evidence="4" id="KW-0238">DNA-binding</keyword>
<dbReference type="PANTHER" id="PTHR43133">
    <property type="entry name" value="RNA POLYMERASE ECF-TYPE SIGMA FACTO"/>
    <property type="match status" value="1"/>
</dbReference>
<accession>A0A1J5T4W3</accession>
<name>A0A1J5T4W3_9ZZZZ</name>
<evidence type="ECO:0000259" key="6">
    <source>
        <dbReference type="Pfam" id="PF04542"/>
    </source>
</evidence>
<sequence length="184" mass="21364">MDSPIKTKEKRFQAMVLPHLDSAFNLARWLARNNQDAEEIVQEAYLRAYKFFDGFHGEDGRAWLLSIVRNTFYTWYRQNRAEGQTTQFEEELHSIGNTDSSNADHDDDNPETLLMQKDCQRQMQLALETLSVEFREVMVLRELEDMSYKQIAGITGIPIGTVMSRLGRGRKQLAEILASQKWNT</sequence>
<dbReference type="InterPro" id="IPR013324">
    <property type="entry name" value="RNA_pol_sigma_r3/r4-like"/>
</dbReference>
<evidence type="ECO:0000256" key="2">
    <source>
        <dbReference type="ARBA" id="ARBA00023015"/>
    </source>
</evidence>
<dbReference type="Gene3D" id="1.10.1740.10">
    <property type="match status" value="1"/>
</dbReference>
<evidence type="ECO:0000256" key="1">
    <source>
        <dbReference type="ARBA" id="ARBA00010641"/>
    </source>
</evidence>
<dbReference type="InterPro" id="IPR013325">
    <property type="entry name" value="RNA_pol_sigma_r2"/>
</dbReference>
<dbReference type="CDD" id="cd06171">
    <property type="entry name" value="Sigma70_r4"/>
    <property type="match status" value="1"/>
</dbReference>